<evidence type="ECO:0000259" key="25">
    <source>
        <dbReference type="PROSITE" id="PS51350"/>
    </source>
</evidence>
<dbReference type="PROSITE" id="PS00370">
    <property type="entry name" value="PEP_ENZYMES_PHOS_SITE"/>
    <property type="match status" value="1"/>
</dbReference>
<accession>A0A7K0K377</accession>
<keyword evidence="14" id="KW-0963">Cytoplasm</keyword>
<dbReference type="Pfam" id="PF05524">
    <property type="entry name" value="PEP-utilisers_N"/>
    <property type="match status" value="1"/>
</dbReference>
<feature type="compositionally biased region" description="Low complexity" evidence="23">
    <location>
        <begin position="163"/>
        <end position="172"/>
    </location>
</feature>
<dbReference type="NCBIfam" id="TIGR01417">
    <property type="entry name" value="PTS_I_fam"/>
    <property type="match status" value="1"/>
</dbReference>
<dbReference type="Gene3D" id="3.30.1340.10">
    <property type="entry name" value="HPr-like"/>
    <property type="match status" value="1"/>
</dbReference>
<dbReference type="CDD" id="cd00367">
    <property type="entry name" value="PTS-HPr_like"/>
    <property type="match status" value="1"/>
</dbReference>
<dbReference type="RefSeq" id="WP_154544958.1">
    <property type="nucleotide sequence ID" value="NZ_VUMY01000010.1"/>
</dbReference>
<evidence type="ECO:0000256" key="15">
    <source>
        <dbReference type="ARBA" id="ARBA00022597"/>
    </source>
</evidence>
<evidence type="ECO:0000256" key="6">
    <source>
        <dbReference type="ARBA" id="ARBA00003681"/>
    </source>
</evidence>
<dbReference type="GO" id="GO:0008965">
    <property type="term" value="F:phosphoenolpyruvate-protein phosphotransferase activity"/>
    <property type="evidence" value="ECO:0007669"/>
    <property type="project" value="UniProtKB-EC"/>
</dbReference>
<sequence>MPVGLVVVSHSRPLAEAAVELALIMVHGERPPIEIAAGTDDGGFGTDAAAVMEAIMSANAGDGVAIFVDLGSALTSTDMALEMLEDMGEEIETRVLAAPFVEGLTAAVVLAAGGADLDAIATEATSSLAPKLELLGSEVVAGEVSSGSTKESPTSASETRESQQAAPQPPDAAAEVQVVNKVGLHARPSAEIAGLAATFSAAVALEKDGREVNAKSPISIATLAATCGDTVRVLGRGEDALAAVTAIKELIASGFGEELGVPVASSARSASSSSARADSATVSAPGSLADDRKRPRTGVSPGRALGILVKLDSAAPVAPKHRDIPETEVPAETARLTEALAATAAAYETQAAEATGQAKAIIEATASLAADPELAVRATSLVQTKSRDAESAWWEAATALTKELRDAGGLIAERATDLEDVRARVLARLQGKTLDAAAKLLAVKEPFVLAAKDLAPADTARLPETKAIAIVTEEGGPTSHTTLLARAMGIPAVIGVPLDSLQEGKKVLVDGKTGEVIANPSAEQARGALTAPATLVKLTKPGATKDGVHIELLANIGKPEEAQAAADAGAEGIGLFRTEFAYFGKTEEPSVAAQTEAYAKVIRAFTNDKNPTPHVTIRTLDAGSDKPLKFLPLPQEPNPALGVRGYRTAKLFPDVLKRQLDAIAAGAPEAWMMAPMIALPEEAAAFAELTRAAGLKQVGVMIETPSAALCAKEIFEVVDFVSIGTNDLAQYTFAADRESAELGHLQNPASPAMLRLIAQIGAAAIAADKPLGVCGEAAGNPDLAPVLVGLGVTSLSMNPRRLANVSAKLQELSFPECQQLAKESLIWQGSK</sequence>
<dbReference type="Pfam" id="PF00381">
    <property type="entry name" value="PTS-HPr"/>
    <property type="match status" value="1"/>
</dbReference>
<dbReference type="InterPro" id="IPR012844">
    <property type="entry name" value="DhaM_N"/>
</dbReference>
<evidence type="ECO:0000256" key="16">
    <source>
        <dbReference type="ARBA" id="ARBA00022679"/>
    </source>
</evidence>
<dbReference type="EC" id="2.7.3.9" evidence="10"/>
<dbReference type="NCBIfam" id="TIGR01003">
    <property type="entry name" value="PTS_HPr_family"/>
    <property type="match status" value="1"/>
</dbReference>
<dbReference type="PANTHER" id="PTHR46244:SF3">
    <property type="entry name" value="PHOSPHOENOLPYRUVATE-PROTEIN PHOSPHOTRANSFERASE"/>
    <property type="match status" value="1"/>
</dbReference>
<evidence type="ECO:0000256" key="14">
    <source>
        <dbReference type="ARBA" id="ARBA00022490"/>
    </source>
</evidence>
<dbReference type="PROSITE" id="PS51350">
    <property type="entry name" value="PTS_HPR_DOM"/>
    <property type="match status" value="1"/>
</dbReference>
<evidence type="ECO:0000256" key="22">
    <source>
        <dbReference type="ARBA" id="ARBA00046577"/>
    </source>
</evidence>
<keyword evidence="27" id="KW-1185">Reference proteome</keyword>
<keyword evidence="26" id="KW-0670">Pyruvate</keyword>
<dbReference type="SUPFAM" id="SSF47831">
    <property type="entry name" value="Enzyme I of the PEP:sugar phosphotransferase system HPr-binding (sub)domain"/>
    <property type="match status" value="1"/>
</dbReference>
<dbReference type="Gene3D" id="1.10.274.10">
    <property type="entry name" value="PtsI, HPr-binding domain"/>
    <property type="match status" value="1"/>
</dbReference>
<dbReference type="InterPro" id="IPR000032">
    <property type="entry name" value="HPr-like"/>
</dbReference>
<dbReference type="Pfam" id="PF02896">
    <property type="entry name" value="PEP-utilizers_C"/>
    <property type="match status" value="1"/>
</dbReference>
<dbReference type="InterPro" id="IPR004701">
    <property type="entry name" value="PTS_EIIA_man-typ"/>
</dbReference>
<dbReference type="SUPFAM" id="SSF52009">
    <property type="entry name" value="Phosphohistidine domain"/>
    <property type="match status" value="1"/>
</dbReference>
<feature type="region of interest" description="Disordered" evidence="23">
    <location>
        <begin position="142"/>
        <end position="172"/>
    </location>
</feature>
<dbReference type="InterPro" id="IPR035895">
    <property type="entry name" value="HPr-like_sf"/>
</dbReference>
<dbReference type="EMBL" id="VUMY01000010">
    <property type="protein sequence ID" value="MST49868.1"/>
    <property type="molecule type" value="Genomic_DNA"/>
</dbReference>
<evidence type="ECO:0000256" key="21">
    <source>
        <dbReference type="ARBA" id="ARBA00033235"/>
    </source>
</evidence>
<evidence type="ECO:0000256" key="8">
    <source>
        <dbReference type="ARBA" id="ARBA00007837"/>
    </source>
</evidence>
<dbReference type="EC" id="2.7.1.121" evidence="9"/>
<keyword evidence="16 26" id="KW-0808">Transferase</keyword>
<organism evidence="26 27">
    <name type="scientific">Mobiluncus porci</name>
    <dbReference type="NCBI Taxonomy" id="2652278"/>
    <lineage>
        <taxon>Bacteria</taxon>
        <taxon>Bacillati</taxon>
        <taxon>Actinomycetota</taxon>
        <taxon>Actinomycetes</taxon>
        <taxon>Actinomycetales</taxon>
        <taxon>Actinomycetaceae</taxon>
        <taxon>Mobiluncus</taxon>
    </lineage>
</organism>
<dbReference type="InterPro" id="IPR036662">
    <property type="entry name" value="PTS_EIIA_man-typ_sf"/>
</dbReference>
<reference evidence="26 27" key="1">
    <citation type="submission" date="2019-08" db="EMBL/GenBank/DDBJ databases">
        <title>In-depth cultivation of the pig gut microbiome towards novel bacterial diversity and tailored functional studies.</title>
        <authorList>
            <person name="Wylensek D."/>
            <person name="Hitch T.C.A."/>
            <person name="Clavel T."/>
        </authorList>
    </citation>
    <scope>NUCLEOTIDE SEQUENCE [LARGE SCALE GENOMIC DNA]</scope>
    <source>
        <strain evidence="26 27">RF-GAM-744-WT-7</strain>
    </source>
</reference>
<evidence type="ECO:0000256" key="18">
    <source>
        <dbReference type="ARBA" id="ARBA00022723"/>
    </source>
</evidence>
<dbReference type="PANTHER" id="PTHR46244">
    <property type="entry name" value="PHOSPHOENOLPYRUVATE-PROTEIN PHOSPHOTRANSFERASE"/>
    <property type="match status" value="1"/>
</dbReference>
<comment type="subcellular location">
    <subcellularLocation>
        <location evidence="7">Cytoplasm</location>
    </subcellularLocation>
</comment>
<feature type="domain" description="PTS EIIA type-4" evidence="24">
    <location>
        <begin position="2"/>
        <end position="140"/>
    </location>
</feature>
<evidence type="ECO:0000313" key="26">
    <source>
        <dbReference type="EMBL" id="MST49868.1"/>
    </source>
</evidence>
<comment type="function">
    <text evidence="6">General (non sugar-specific) component of the phosphoenolpyruvate-dependent sugar phosphotransferase system (sugar PTS). This major carbohydrate active-transport system catalyzes the phosphorylation of incoming sugar substrates concomitantly with their translocation across the cell membrane. The phosphoryl group from phosphoenolpyruvate (PEP) is transferred to the phosphoryl carrier protein HPr by enzyme I. Phospho-HPr then transfers it to the PTS EIIA domain.</text>
</comment>
<keyword evidence="18" id="KW-0479">Metal-binding</keyword>
<dbReference type="InterPro" id="IPR000121">
    <property type="entry name" value="PEP_util_C"/>
</dbReference>
<comment type="cofactor">
    <cofactor evidence="3">
        <name>Mg(2+)</name>
        <dbReference type="ChEBI" id="CHEBI:18420"/>
    </cofactor>
</comment>
<comment type="catalytic activity">
    <reaction evidence="2">
        <text>dihydroxyacetone + phosphoenolpyruvate = dihydroxyacetone phosphate + pyruvate</text>
        <dbReference type="Rhea" id="RHEA:18381"/>
        <dbReference type="ChEBI" id="CHEBI:15361"/>
        <dbReference type="ChEBI" id="CHEBI:16016"/>
        <dbReference type="ChEBI" id="CHEBI:57642"/>
        <dbReference type="ChEBI" id="CHEBI:58702"/>
        <dbReference type="EC" id="2.7.1.121"/>
    </reaction>
</comment>
<dbReference type="Gene3D" id="3.40.50.510">
    <property type="entry name" value="Phosphotransferase system, mannose-type IIA component"/>
    <property type="match status" value="1"/>
</dbReference>
<comment type="function">
    <text evidence="5">Component of the dihydroxyacetone kinase complex, which is responsible for the phosphoenolpyruvate (PEP)-dependent phosphorylation of dihydroxyacetone. DhaM serves as the phosphoryl donor. Is phosphorylated by phosphoenolpyruvate in an EI- and HPr-dependent reaction, and a phosphorelay system on histidine residues finally leads to phosphoryl transfer to DhaL and dihydroxyacetone.</text>
</comment>
<dbReference type="Pfam" id="PF03610">
    <property type="entry name" value="EIIA-man"/>
    <property type="match status" value="1"/>
</dbReference>
<evidence type="ECO:0000256" key="10">
    <source>
        <dbReference type="ARBA" id="ARBA00012232"/>
    </source>
</evidence>
<evidence type="ECO:0000256" key="19">
    <source>
        <dbReference type="ARBA" id="ARBA00022777"/>
    </source>
</evidence>
<dbReference type="InterPro" id="IPR023151">
    <property type="entry name" value="PEP_util_CS"/>
</dbReference>
<keyword evidence="17" id="KW-0598">Phosphotransferase system</keyword>
<comment type="similarity">
    <text evidence="8">Belongs to the PEP-utilizing enzyme family.</text>
</comment>
<protein>
    <recommendedName>
        <fullName evidence="12">Phosphocarrier protein HPr</fullName>
        <ecNumber evidence="9">2.7.1.121</ecNumber>
        <ecNumber evidence="10">2.7.3.9</ecNumber>
    </recommendedName>
    <alternativeName>
        <fullName evidence="11">Phosphoenolpyruvate-protein phosphotransferase</fullName>
    </alternativeName>
    <alternativeName>
        <fullName evidence="21">Phosphotransferase system, enzyme I</fullName>
    </alternativeName>
</protein>
<dbReference type="InterPro" id="IPR006318">
    <property type="entry name" value="PTS_EI-like"/>
</dbReference>
<evidence type="ECO:0000256" key="13">
    <source>
        <dbReference type="ARBA" id="ARBA00022448"/>
    </source>
</evidence>
<dbReference type="GO" id="GO:0046872">
    <property type="term" value="F:metal ion binding"/>
    <property type="evidence" value="ECO:0007669"/>
    <property type="project" value="UniProtKB-KW"/>
</dbReference>
<dbReference type="Gene3D" id="3.50.30.10">
    <property type="entry name" value="Phosphohistidine domain"/>
    <property type="match status" value="1"/>
</dbReference>
<dbReference type="PRINTS" id="PR01736">
    <property type="entry name" value="PHPHTRNFRASE"/>
</dbReference>
<dbReference type="InterPro" id="IPR008279">
    <property type="entry name" value="PEP-util_enz_mobile_dom"/>
</dbReference>
<comment type="function">
    <text evidence="4">General (non sugar-specific) component of the phosphoenolpyruvate-dependent sugar phosphotransferase system (sugar PTS). This major carbohydrate active-transport system catalyzes the phosphorylation of incoming sugar substrates concomitantly with their translocation across the cell membrane. Enzyme I transfers the phosphoryl group from phosphoenolpyruvate (PEP) to the phosphoryl carrier protein (HPr).</text>
</comment>
<gene>
    <name evidence="26" type="primary">ptsP</name>
    <name evidence="26" type="ORF">FYJ63_06415</name>
</gene>
<evidence type="ECO:0000259" key="24">
    <source>
        <dbReference type="PROSITE" id="PS51096"/>
    </source>
</evidence>
<name>A0A7K0K377_9ACTO</name>
<dbReference type="Gene3D" id="3.20.20.60">
    <property type="entry name" value="Phosphoenolpyruvate-binding domains"/>
    <property type="match status" value="1"/>
</dbReference>
<comment type="subunit">
    <text evidence="22">Homodimer. The dihydroxyacetone kinase complex is composed of a homodimer of DhaM, a homodimer of DhaK and the subunit DhaL.</text>
</comment>
<evidence type="ECO:0000256" key="7">
    <source>
        <dbReference type="ARBA" id="ARBA00004496"/>
    </source>
</evidence>
<dbReference type="InterPro" id="IPR040442">
    <property type="entry name" value="Pyrv_kinase-like_dom_sf"/>
</dbReference>
<evidence type="ECO:0000256" key="12">
    <source>
        <dbReference type="ARBA" id="ARBA00020422"/>
    </source>
</evidence>
<dbReference type="InterPro" id="IPR015813">
    <property type="entry name" value="Pyrv/PenolPyrv_kinase-like_dom"/>
</dbReference>
<dbReference type="InterPro" id="IPR050499">
    <property type="entry name" value="PEP-utilizing_PTS_enzyme"/>
</dbReference>
<dbReference type="Proteomes" id="UP000442535">
    <property type="component" value="Unassembled WGS sequence"/>
</dbReference>
<keyword evidence="20" id="KW-0460">Magnesium</keyword>
<evidence type="ECO:0000256" key="20">
    <source>
        <dbReference type="ARBA" id="ARBA00022842"/>
    </source>
</evidence>
<dbReference type="AlphaFoldDB" id="A0A7K0K377"/>
<dbReference type="GO" id="GO:0047324">
    <property type="term" value="F:phosphoenolpyruvate-glycerone phosphotransferase activity"/>
    <property type="evidence" value="ECO:0007669"/>
    <property type="project" value="UniProtKB-EC"/>
</dbReference>
<evidence type="ECO:0000313" key="27">
    <source>
        <dbReference type="Proteomes" id="UP000442535"/>
    </source>
</evidence>
<proteinExistence type="inferred from homology"/>
<dbReference type="GO" id="GO:0005737">
    <property type="term" value="C:cytoplasm"/>
    <property type="evidence" value="ECO:0007669"/>
    <property type="project" value="UniProtKB-SubCell"/>
</dbReference>
<keyword evidence="15" id="KW-0762">Sugar transport</keyword>
<dbReference type="InterPro" id="IPR001020">
    <property type="entry name" value="PTS_HPr_His_P_site"/>
</dbReference>
<keyword evidence="19" id="KW-0418">Kinase</keyword>
<dbReference type="Pfam" id="PF00391">
    <property type="entry name" value="PEP-utilizers"/>
    <property type="match status" value="1"/>
</dbReference>
<feature type="domain" description="HPr" evidence="25">
    <location>
        <begin position="171"/>
        <end position="258"/>
    </location>
</feature>
<dbReference type="InterPro" id="IPR036618">
    <property type="entry name" value="PtsI_HPr-bd_sf"/>
</dbReference>
<dbReference type="SUPFAM" id="SSF55594">
    <property type="entry name" value="HPr-like"/>
    <property type="match status" value="1"/>
</dbReference>
<dbReference type="SUPFAM" id="SSF51621">
    <property type="entry name" value="Phosphoenolpyruvate/pyruvate domain"/>
    <property type="match status" value="1"/>
</dbReference>
<dbReference type="GO" id="GO:0016020">
    <property type="term" value="C:membrane"/>
    <property type="evidence" value="ECO:0007669"/>
    <property type="project" value="InterPro"/>
</dbReference>
<dbReference type="InterPro" id="IPR036637">
    <property type="entry name" value="Phosphohistidine_dom_sf"/>
</dbReference>
<dbReference type="PROSITE" id="PS00369">
    <property type="entry name" value="PTS_HPR_HIS"/>
    <property type="match status" value="1"/>
</dbReference>
<evidence type="ECO:0000256" key="9">
    <source>
        <dbReference type="ARBA" id="ARBA00012095"/>
    </source>
</evidence>
<evidence type="ECO:0000256" key="17">
    <source>
        <dbReference type="ARBA" id="ARBA00022683"/>
    </source>
</evidence>
<comment type="caution">
    <text evidence="26">The sequence shown here is derived from an EMBL/GenBank/DDBJ whole genome shotgun (WGS) entry which is preliminary data.</text>
</comment>
<dbReference type="GO" id="GO:0009401">
    <property type="term" value="P:phosphoenolpyruvate-dependent sugar phosphotransferase system"/>
    <property type="evidence" value="ECO:0007669"/>
    <property type="project" value="UniProtKB-KW"/>
</dbReference>
<comment type="catalytic activity">
    <reaction evidence="1">
        <text>L-histidyl-[protein] + phosphoenolpyruvate = N(pros)-phospho-L-histidyl-[protein] + pyruvate</text>
        <dbReference type="Rhea" id="RHEA:23880"/>
        <dbReference type="Rhea" id="RHEA-COMP:9745"/>
        <dbReference type="Rhea" id="RHEA-COMP:9746"/>
        <dbReference type="ChEBI" id="CHEBI:15361"/>
        <dbReference type="ChEBI" id="CHEBI:29979"/>
        <dbReference type="ChEBI" id="CHEBI:58702"/>
        <dbReference type="ChEBI" id="CHEBI:64837"/>
        <dbReference type="EC" id="2.7.3.9"/>
    </reaction>
</comment>
<evidence type="ECO:0000256" key="23">
    <source>
        <dbReference type="SAM" id="MobiDB-lite"/>
    </source>
</evidence>
<dbReference type="PRINTS" id="PR00107">
    <property type="entry name" value="PHOSPHOCPHPR"/>
</dbReference>
<dbReference type="PROSITE" id="PS00742">
    <property type="entry name" value="PEP_ENZYMES_2"/>
    <property type="match status" value="1"/>
</dbReference>
<dbReference type="InterPro" id="IPR018274">
    <property type="entry name" value="PEP_util_AS"/>
</dbReference>
<dbReference type="NCBIfam" id="TIGR02364">
    <property type="entry name" value="dha_pts"/>
    <property type="match status" value="1"/>
</dbReference>
<evidence type="ECO:0000256" key="2">
    <source>
        <dbReference type="ARBA" id="ARBA00001113"/>
    </source>
</evidence>
<evidence type="ECO:0000256" key="5">
    <source>
        <dbReference type="ARBA" id="ARBA00002788"/>
    </source>
</evidence>
<evidence type="ECO:0000256" key="1">
    <source>
        <dbReference type="ARBA" id="ARBA00000683"/>
    </source>
</evidence>
<dbReference type="InterPro" id="IPR008731">
    <property type="entry name" value="PTS_EIN"/>
</dbReference>
<dbReference type="SUPFAM" id="SSF53062">
    <property type="entry name" value="PTS system fructose IIA component-like"/>
    <property type="match status" value="1"/>
</dbReference>
<evidence type="ECO:0000256" key="3">
    <source>
        <dbReference type="ARBA" id="ARBA00001946"/>
    </source>
</evidence>
<evidence type="ECO:0000256" key="4">
    <source>
        <dbReference type="ARBA" id="ARBA00002728"/>
    </source>
</evidence>
<dbReference type="PROSITE" id="PS51096">
    <property type="entry name" value="PTS_EIIA_TYPE_4"/>
    <property type="match status" value="1"/>
</dbReference>
<evidence type="ECO:0000256" key="11">
    <source>
        <dbReference type="ARBA" id="ARBA00016544"/>
    </source>
</evidence>
<keyword evidence="13" id="KW-0813">Transport</keyword>
<feature type="compositionally biased region" description="Low complexity" evidence="23">
    <location>
        <begin position="268"/>
        <end position="284"/>
    </location>
</feature>
<feature type="region of interest" description="Disordered" evidence="23">
    <location>
        <begin position="268"/>
        <end position="301"/>
    </location>
</feature>